<dbReference type="AlphaFoldDB" id="A0A6H5I749"/>
<proteinExistence type="predicted"/>
<evidence type="ECO:0000313" key="3">
    <source>
        <dbReference type="Proteomes" id="UP000479190"/>
    </source>
</evidence>
<protein>
    <submittedName>
        <fullName evidence="2">Uncharacterized protein</fullName>
    </submittedName>
</protein>
<accession>A0A6H5I749</accession>
<reference evidence="2 3" key="1">
    <citation type="submission" date="2020-02" db="EMBL/GenBank/DDBJ databases">
        <authorList>
            <person name="Ferguson B K."/>
        </authorList>
    </citation>
    <scope>NUCLEOTIDE SEQUENCE [LARGE SCALE GENOMIC DNA]</scope>
</reference>
<keyword evidence="3" id="KW-1185">Reference proteome</keyword>
<dbReference type="Proteomes" id="UP000479190">
    <property type="component" value="Unassembled WGS sequence"/>
</dbReference>
<evidence type="ECO:0000256" key="1">
    <source>
        <dbReference type="SAM" id="MobiDB-lite"/>
    </source>
</evidence>
<feature type="region of interest" description="Disordered" evidence="1">
    <location>
        <begin position="105"/>
        <end position="129"/>
    </location>
</feature>
<sequence length="177" mass="20883">MAKQMPKVYIHTLSDAEPYHTRLYTRLRYINSLLTMCFDDGKERESSLYEAKFNYCHRSLIKSPLCAPRQQHTVRGVTRARQGVCVDEEQVPHRAALEVAQVRGAQERHLRRQSRGRGRADQQQPQREVHLEHHRQLRLELVVRSHDQGFLLVAKFRKTQKAVGCFYEAVRIYLFKK</sequence>
<dbReference type="EMBL" id="CADCXV010000702">
    <property type="protein sequence ID" value="CAB0033205.1"/>
    <property type="molecule type" value="Genomic_DNA"/>
</dbReference>
<evidence type="ECO:0000313" key="2">
    <source>
        <dbReference type="EMBL" id="CAB0033205.1"/>
    </source>
</evidence>
<gene>
    <name evidence="2" type="ORF">TBRA_LOCUS5123</name>
</gene>
<name>A0A6H5I749_9HYME</name>
<organism evidence="2 3">
    <name type="scientific">Trichogramma brassicae</name>
    <dbReference type="NCBI Taxonomy" id="86971"/>
    <lineage>
        <taxon>Eukaryota</taxon>
        <taxon>Metazoa</taxon>
        <taxon>Ecdysozoa</taxon>
        <taxon>Arthropoda</taxon>
        <taxon>Hexapoda</taxon>
        <taxon>Insecta</taxon>
        <taxon>Pterygota</taxon>
        <taxon>Neoptera</taxon>
        <taxon>Endopterygota</taxon>
        <taxon>Hymenoptera</taxon>
        <taxon>Apocrita</taxon>
        <taxon>Proctotrupomorpha</taxon>
        <taxon>Chalcidoidea</taxon>
        <taxon>Trichogrammatidae</taxon>
        <taxon>Trichogramma</taxon>
    </lineage>
</organism>